<evidence type="ECO:0000256" key="5">
    <source>
        <dbReference type="ARBA" id="ARBA00022519"/>
    </source>
</evidence>
<comment type="subcellular location">
    <subcellularLocation>
        <location evidence="1">Cell inner membrane</location>
        <topology evidence="1">Single-pass membrane protein</topology>
    </subcellularLocation>
</comment>
<keyword evidence="4" id="KW-1003">Cell membrane</keyword>
<evidence type="ECO:0008006" key="13">
    <source>
        <dbReference type="Google" id="ProtNLM"/>
    </source>
</evidence>
<keyword evidence="7" id="KW-0653">Protein transport</keyword>
<dbReference type="GO" id="GO:0015627">
    <property type="term" value="C:type II protein secretion system complex"/>
    <property type="evidence" value="ECO:0007669"/>
    <property type="project" value="InterPro"/>
</dbReference>
<dbReference type="OrthoDB" id="7873424at2"/>
<keyword evidence="3" id="KW-0813">Transport</keyword>
<evidence type="ECO:0000256" key="8">
    <source>
        <dbReference type="ARBA" id="ARBA00022989"/>
    </source>
</evidence>
<name>A0A4S3MES2_9RHOB</name>
<dbReference type="AlphaFoldDB" id="A0A4S3MES2"/>
<dbReference type="SUPFAM" id="SSF103054">
    <property type="entry name" value="General secretion pathway protein M, EpsM"/>
    <property type="match status" value="1"/>
</dbReference>
<keyword evidence="6 10" id="KW-0812">Transmembrane</keyword>
<dbReference type="Proteomes" id="UP000306113">
    <property type="component" value="Unassembled WGS sequence"/>
</dbReference>
<evidence type="ECO:0000256" key="6">
    <source>
        <dbReference type="ARBA" id="ARBA00022692"/>
    </source>
</evidence>
<keyword evidence="8 10" id="KW-1133">Transmembrane helix</keyword>
<evidence type="ECO:0000256" key="7">
    <source>
        <dbReference type="ARBA" id="ARBA00022927"/>
    </source>
</evidence>
<keyword evidence="9 10" id="KW-0472">Membrane</keyword>
<dbReference type="Gene3D" id="3.30.1360.100">
    <property type="entry name" value="General secretion pathway protein M, EpsM"/>
    <property type="match status" value="1"/>
</dbReference>
<evidence type="ECO:0000256" key="10">
    <source>
        <dbReference type="SAM" id="Phobius"/>
    </source>
</evidence>
<dbReference type="InterPro" id="IPR007690">
    <property type="entry name" value="T2SS_GspM"/>
</dbReference>
<keyword evidence="5" id="KW-0997">Cell inner membrane</keyword>
<dbReference type="Pfam" id="PF04612">
    <property type="entry name" value="T2SSM"/>
    <property type="match status" value="1"/>
</dbReference>
<organism evidence="11 12">
    <name type="scientific">Thalassobius vesicularis</name>
    <dbReference type="NCBI Taxonomy" id="1294297"/>
    <lineage>
        <taxon>Bacteria</taxon>
        <taxon>Pseudomonadati</taxon>
        <taxon>Pseudomonadota</taxon>
        <taxon>Alphaproteobacteria</taxon>
        <taxon>Rhodobacterales</taxon>
        <taxon>Roseobacteraceae</taxon>
        <taxon>Thalassovita</taxon>
    </lineage>
</organism>
<comment type="similarity">
    <text evidence="2">Belongs to the GSP M family.</text>
</comment>
<evidence type="ECO:0000313" key="11">
    <source>
        <dbReference type="EMBL" id="THD76796.1"/>
    </source>
</evidence>
<proteinExistence type="inferred from homology"/>
<keyword evidence="12" id="KW-1185">Reference proteome</keyword>
<dbReference type="GO" id="GO:0015628">
    <property type="term" value="P:protein secretion by the type II secretion system"/>
    <property type="evidence" value="ECO:0007669"/>
    <property type="project" value="InterPro"/>
</dbReference>
<evidence type="ECO:0000313" key="12">
    <source>
        <dbReference type="Proteomes" id="UP000306113"/>
    </source>
</evidence>
<evidence type="ECO:0000256" key="1">
    <source>
        <dbReference type="ARBA" id="ARBA00004377"/>
    </source>
</evidence>
<accession>A0A4S3MES2</accession>
<comment type="caution">
    <text evidence="11">The sequence shown here is derived from an EMBL/GenBank/DDBJ whole genome shotgun (WGS) entry which is preliminary data.</text>
</comment>
<evidence type="ECO:0000256" key="3">
    <source>
        <dbReference type="ARBA" id="ARBA00022448"/>
    </source>
</evidence>
<dbReference type="InterPro" id="IPR023229">
    <property type="entry name" value="T2SS_M_periplasmic_sf"/>
</dbReference>
<dbReference type="GO" id="GO:0005886">
    <property type="term" value="C:plasma membrane"/>
    <property type="evidence" value="ECO:0007669"/>
    <property type="project" value="UniProtKB-SubCell"/>
</dbReference>
<gene>
    <name evidence="11" type="ORF">E7681_02860</name>
</gene>
<dbReference type="RefSeq" id="WP_136337740.1">
    <property type="nucleotide sequence ID" value="NZ_SSMD01000001.1"/>
</dbReference>
<feature type="transmembrane region" description="Helical" evidence="10">
    <location>
        <begin position="18"/>
        <end position="38"/>
    </location>
</feature>
<sequence>MSARLIDLLLPLSARERLLLGLAVLVILPLAVVFGVLLPLMQARQEAVAAQSDAVALNVWVQDRIAEKTVLERLPVQTIGAPVGSTAIEQGLIDARLRQDVSALGAQSGGVIELRFDRVDFVRLANWLSVQHPGWGYTIDSYRFEAIDEPGKVAASILLSPRS</sequence>
<evidence type="ECO:0000256" key="4">
    <source>
        <dbReference type="ARBA" id="ARBA00022475"/>
    </source>
</evidence>
<evidence type="ECO:0000256" key="9">
    <source>
        <dbReference type="ARBA" id="ARBA00023136"/>
    </source>
</evidence>
<dbReference type="EMBL" id="SSMD01000001">
    <property type="protein sequence ID" value="THD76796.1"/>
    <property type="molecule type" value="Genomic_DNA"/>
</dbReference>
<protein>
    <recommendedName>
        <fullName evidence="13">Type II secretion system protein M</fullName>
    </recommendedName>
</protein>
<reference evidence="11 12" key="1">
    <citation type="submission" date="2019-04" db="EMBL/GenBank/DDBJ databases">
        <title>Draft genome sequence of Youngimonas vesicularis.</title>
        <authorList>
            <person name="Hameed A."/>
        </authorList>
    </citation>
    <scope>NUCLEOTIDE SEQUENCE [LARGE SCALE GENOMIC DNA]</scope>
    <source>
        <strain evidence="11 12">CC-AMW-E</strain>
    </source>
</reference>
<evidence type="ECO:0000256" key="2">
    <source>
        <dbReference type="ARBA" id="ARBA00010637"/>
    </source>
</evidence>